<dbReference type="InterPro" id="IPR037066">
    <property type="entry name" value="Plug_dom_sf"/>
</dbReference>
<keyword evidence="4" id="KW-1185">Reference proteome</keyword>
<gene>
    <name evidence="3" type="ORF">LQ567_09905</name>
</gene>
<feature type="domain" description="TonB-dependent receptor plug" evidence="2">
    <location>
        <begin position="122"/>
        <end position="239"/>
    </location>
</feature>
<dbReference type="RefSeq" id="WP_231004346.1">
    <property type="nucleotide sequence ID" value="NZ_JAJNEC010000005.1"/>
</dbReference>
<dbReference type="SUPFAM" id="SSF49464">
    <property type="entry name" value="Carboxypeptidase regulatory domain-like"/>
    <property type="match status" value="1"/>
</dbReference>
<accession>A0ABS8PPW7</accession>
<evidence type="ECO:0000313" key="3">
    <source>
        <dbReference type="EMBL" id="MCD2423076.1"/>
    </source>
</evidence>
<evidence type="ECO:0000259" key="2">
    <source>
        <dbReference type="Pfam" id="PF07715"/>
    </source>
</evidence>
<dbReference type="InterPro" id="IPR012910">
    <property type="entry name" value="Plug_dom"/>
</dbReference>
<evidence type="ECO:0000313" key="4">
    <source>
        <dbReference type="Proteomes" id="UP001199816"/>
    </source>
</evidence>
<reference evidence="3 4" key="1">
    <citation type="submission" date="2021-11" db="EMBL/GenBank/DDBJ databases">
        <title>Genomic of Niabella pedocola.</title>
        <authorList>
            <person name="Wu T."/>
        </authorList>
    </citation>
    <scope>NUCLEOTIDE SEQUENCE [LARGE SCALE GENOMIC DNA]</scope>
    <source>
        <strain evidence="3 4">JCM 31011</strain>
    </source>
</reference>
<protein>
    <submittedName>
        <fullName evidence="3">SusC/RagA family TonB-linked outer membrane protein</fullName>
    </submittedName>
</protein>
<dbReference type="Proteomes" id="UP001199816">
    <property type="component" value="Unassembled WGS sequence"/>
</dbReference>
<proteinExistence type="predicted"/>
<dbReference type="PANTHER" id="PTHR30069:SF49">
    <property type="entry name" value="OUTER MEMBRANE PROTEIN C"/>
    <property type="match status" value="1"/>
</dbReference>
<organism evidence="3 4">
    <name type="scientific">Niabella pedocola</name>
    <dbReference type="NCBI Taxonomy" id="1752077"/>
    <lineage>
        <taxon>Bacteria</taxon>
        <taxon>Pseudomonadati</taxon>
        <taxon>Bacteroidota</taxon>
        <taxon>Chitinophagia</taxon>
        <taxon>Chitinophagales</taxon>
        <taxon>Chitinophagaceae</taxon>
        <taxon>Niabella</taxon>
    </lineage>
</organism>
<keyword evidence="1" id="KW-0732">Signal</keyword>
<name>A0ABS8PPW7_9BACT</name>
<dbReference type="Pfam" id="PF13715">
    <property type="entry name" value="CarbopepD_reg_2"/>
    <property type="match status" value="1"/>
</dbReference>
<dbReference type="Gene3D" id="2.170.130.10">
    <property type="entry name" value="TonB-dependent receptor, plug domain"/>
    <property type="match status" value="1"/>
</dbReference>
<feature type="chain" id="PRO_5046426939" evidence="1">
    <location>
        <begin position="25"/>
        <end position="1111"/>
    </location>
</feature>
<dbReference type="InterPro" id="IPR008969">
    <property type="entry name" value="CarboxyPept-like_regulatory"/>
</dbReference>
<evidence type="ECO:0000256" key="1">
    <source>
        <dbReference type="SAM" id="SignalP"/>
    </source>
</evidence>
<dbReference type="Gene3D" id="2.60.40.1120">
    <property type="entry name" value="Carboxypeptidase-like, regulatory domain"/>
    <property type="match status" value="1"/>
</dbReference>
<comment type="caution">
    <text evidence="3">The sequence shown here is derived from an EMBL/GenBank/DDBJ whole genome shotgun (WGS) entry which is preliminary data.</text>
</comment>
<dbReference type="InterPro" id="IPR039426">
    <property type="entry name" value="TonB-dep_rcpt-like"/>
</dbReference>
<feature type="signal peptide" evidence="1">
    <location>
        <begin position="1"/>
        <end position="24"/>
    </location>
</feature>
<dbReference type="Pfam" id="PF07715">
    <property type="entry name" value="Plug"/>
    <property type="match status" value="1"/>
</dbReference>
<dbReference type="InterPro" id="IPR023996">
    <property type="entry name" value="TonB-dep_OMP_SusC/RagA"/>
</dbReference>
<dbReference type="EMBL" id="JAJNEC010000005">
    <property type="protein sequence ID" value="MCD2423076.1"/>
    <property type="molecule type" value="Genomic_DNA"/>
</dbReference>
<sequence length="1111" mass="122509">MFYQTILRVVFVCTISCWGLYASAQTKTITGQVVDDSTREAVAGVTIKVKNAPQSAVSNSQGGFTMNIPAGGATLQYSHIGYEYGELYVDPSTQTPVKILLRRQENKLDEVVVIGYGSQKRENLTGSVATVDMGKIADFPVSSIAEALKGQIPGLNVTGGSQRPGENATLSIRQNFGFSKDGNSPIPLVIIDDIIQLDPNTGLPTLDQFNNLDPSQVESITVLRDAAASIYGSRASQGAILVKTKRGKIGAPKISYAGKFEYNDAVSFGKTMSAYEYGIFANRFGRSAGWAPNNFFDPSELEQLKTLNYDWLKEAWKAGGAMQHSVDVSGGSERATYFAGASYYTQQPNLGSQDYNKWSFRTGVDVKVANNLKLSATVSANSSVVEKSFTKISINDGAYTSGAEQTDYAILAHMPKYIPWEYSVGGQNYFVSPALGPAKASSTPVGQNNISGWNYFAMLDNGSFTKDDNQSYAANFSLQYDVPFIKGLSLKGTYGLNYSTYNNDQAMLGLLLGLQKNTDKAGTHLYADSAANWFTGINNNRSTVRYSDVIGKVQQANFFINYDRKFGKHSISAMVSAEKGVQNYVKKFMIYDVPIYGAYNGSSPSAGTLNISNSYVYKTDLGSLGYLGRVNYDYDNKYLLQFAFRQDASVKFAPENYWAFFPSASAGWIISRENWFADAVRWIDFLKIRGSIGKSGKDNLKAWRWMQTFTYASDKGMVFGSNGGTLTNGLTPDATPNRDVRWDGDIKKNIGVDVNVLRNRLSLTYDRYWDYNYDLLMSMAGMVGVPISVGGGFAEQNYGIIKSWGSELSATWKDHVGDFGYSIGINFGTSDNKIKKWTPVAFGYPANITSIEGGSTILPSWGYLVWKGTSAGDGLLRTDGDIDAYWQYLTDRATAAGTTPAYFDIITKAGLKKGMLAYQDLGGPLDANAQTIAGPNGQIKDDGQDKTKLVSRNRTQGFVANLSFSWKDLSLSTQIATSWGGYNSIDYIKQPTSSGQVFWAKESYLNNMYDSTDNANGRWPNVAYYSYNGVQSNFWQISNFRSFVRSLVIGYTLPKDFARKLKMSALRVSLAGFNLWDFYNPYPDKYRNMYDDPKVSYPTLRTWSFGINASF</sequence>
<dbReference type="SUPFAM" id="SSF56935">
    <property type="entry name" value="Porins"/>
    <property type="match status" value="1"/>
</dbReference>
<dbReference type="PANTHER" id="PTHR30069">
    <property type="entry name" value="TONB-DEPENDENT OUTER MEMBRANE RECEPTOR"/>
    <property type="match status" value="1"/>
</dbReference>
<dbReference type="NCBIfam" id="TIGR04056">
    <property type="entry name" value="OMP_RagA_SusC"/>
    <property type="match status" value="1"/>
</dbReference>